<accession>A0ABP6PWY2</accession>
<comment type="caution">
    <text evidence="2">The sequence shown here is derived from an EMBL/GenBank/DDBJ whole genome shotgun (WGS) entry which is preliminary data.</text>
</comment>
<dbReference type="Gene3D" id="2.60.120.10">
    <property type="entry name" value="Jelly Rolls"/>
    <property type="match status" value="1"/>
</dbReference>
<evidence type="ECO:0000313" key="2">
    <source>
        <dbReference type="EMBL" id="GAA3192930.1"/>
    </source>
</evidence>
<evidence type="ECO:0000259" key="1">
    <source>
        <dbReference type="Pfam" id="PF12973"/>
    </source>
</evidence>
<dbReference type="CDD" id="cd20302">
    <property type="entry name" value="cupin_DAD"/>
    <property type="match status" value="1"/>
</dbReference>
<organism evidence="2 3">
    <name type="scientific">Actinocorallia longicatena</name>
    <dbReference type="NCBI Taxonomy" id="111803"/>
    <lineage>
        <taxon>Bacteria</taxon>
        <taxon>Bacillati</taxon>
        <taxon>Actinomycetota</taxon>
        <taxon>Actinomycetes</taxon>
        <taxon>Streptosporangiales</taxon>
        <taxon>Thermomonosporaceae</taxon>
        <taxon>Actinocorallia</taxon>
    </lineage>
</organism>
<reference evidence="3" key="1">
    <citation type="journal article" date="2019" name="Int. J. Syst. Evol. Microbiol.">
        <title>The Global Catalogue of Microorganisms (GCM) 10K type strain sequencing project: providing services to taxonomists for standard genome sequencing and annotation.</title>
        <authorList>
            <consortium name="The Broad Institute Genomics Platform"/>
            <consortium name="The Broad Institute Genome Sequencing Center for Infectious Disease"/>
            <person name="Wu L."/>
            <person name="Ma J."/>
        </authorList>
    </citation>
    <scope>NUCLEOTIDE SEQUENCE [LARGE SCALE GENOMIC DNA]</scope>
    <source>
        <strain evidence="3">JCM 9377</strain>
    </source>
</reference>
<dbReference type="Pfam" id="PF12973">
    <property type="entry name" value="Cupin_7"/>
    <property type="match status" value="1"/>
</dbReference>
<dbReference type="InterPro" id="IPR014710">
    <property type="entry name" value="RmlC-like_jellyroll"/>
</dbReference>
<evidence type="ECO:0000313" key="3">
    <source>
        <dbReference type="Proteomes" id="UP001501237"/>
    </source>
</evidence>
<gene>
    <name evidence="2" type="ORF">GCM10010468_01950</name>
</gene>
<dbReference type="RefSeq" id="WP_344821187.1">
    <property type="nucleotide sequence ID" value="NZ_BAAAUV010000001.1"/>
</dbReference>
<dbReference type="EMBL" id="BAAAUV010000001">
    <property type="protein sequence ID" value="GAA3192930.1"/>
    <property type="molecule type" value="Genomic_DNA"/>
</dbReference>
<keyword evidence="3" id="KW-1185">Reference proteome</keyword>
<name>A0ABP6PWY2_9ACTN</name>
<feature type="domain" description="ChrR-like cupin" evidence="1">
    <location>
        <begin position="11"/>
        <end position="106"/>
    </location>
</feature>
<proteinExistence type="predicted"/>
<dbReference type="InterPro" id="IPR011051">
    <property type="entry name" value="RmlC_Cupin_sf"/>
</dbReference>
<sequence>MTQATPLVGHVNEQDIPWVWAGDVGIQLLRVSTEGFVVRNRFKAGFQLPTHKHTGQVNAYTFSGTWCYAEQEVLYTAGTFVHEPASSTHTLTAVEDADVLFIVEGAFIEYDKEGTVSGVVDGASILEAYHLLCDMSGTPRPEGILQ</sequence>
<protein>
    <recommendedName>
        <fullName evidence="1">ChrR-like cupin domain-containing protein</fullName>
    </recommendedName>
</protein>
<dbReference type="InterPro" id="IPR025979">
    <property type="entry name" value="ChrR-like_cupin_dom"/>
</dbReference>
<dbReference type="Proteomes" id="UP001501237">
    <property type="component" value="Unassembled WGS sequence"/>
</dbReference>
<dbReference type="SUPFAM" id="SSF51182">
    <property type="entry name" value="RmlC-like cupins"/>
    <property type="match status" value="1"/>
</dbReference>